<proteinExistence type="predicted"/>
<dbReference type="Proteomes" id="UP001180087">
    <property type="component" value="Chromosome"/>
</dbReference>
<dbReference type="GO" id="GO:0016787">
    <property type="term" value="F:hydrolase activity"/>
    <property type="evidence" value="ECO:0007669"/>
    <property type="project" value="UniProtKB-KW"/>
</dbReference>
<evidence type="ECO:0000313" key="7">
    <source>
        <dbReference type="EMBL" id="WLV25530.1"/>
    </source>
</evidence>
<dbReference type="RefSeq" id="WP_348029321.1">
    <property type="nucleotide sequence ID" value="NZ_CP129113.1"/>
</dbReference>
<dbReference type="InterPro" id="IPR054174">
    <property type="entry name" value="Alpha-amylase-like_C"/>
</dbReference>
<sequence length="487" mass="54459">MSFKKYIAGFAMSILLLAGVPEAAAASGIQNETIYRILVDRFNNGTPANDGDANVNDPNDFHGGDLKGVTNKLDLIESLGMTTIILSPIMKNAKRGYHGYWTEDFTKIDPHFGNKQDWKDLVEKAHKKNIKVILEFAPSYIAKSNAIAKDPKKSIWFKAETPKGREKWKDQTFALDLDNPEAAQMLKMAGGQWIEDGADGFLIHDASSVSQKFLKEFAREMKKKKPESYILADNTSGAGKTLKDLPGIDAVLDESVSRQFDQSFGKLSGHLPDKAFKENTILHIDGPEQERFGQIAGENGRNAATAWRLALAYMYTAPGVPMIFQGSELPMYGKKLSEVQQLVNFNSGDPDLKEDFERLGALRKQFKVLQTGKFELISNKDSMYVFKRWDEKDIIYVAINNDKRSHAAVIKDLEEGRQLKGLIGDNLVRADENSDYTLTLPRETAEIYVVSEDKGINWALIIFIIGVMVVFVGAIIILSRKQKRHAS</sequence>
<dbReference type="EMBL" id="CP129113">
    <property type="protein sequence ID" value="WLV25530.1"/>
    <property type="molecule type" value="Genomic_DNA"/>
</dbReference>
<comment type="cofactor">
    <cofactor evidence="1">
        <name>Ca(2+)</name>
        <dbReference type="ChEBI" id="CHEBI:29108"/>
    </cofactor>
</comment>
<evidence type="ECO:0000259" key="6">
    <source>
        <dbReference type="SMART" id="SM00642"/>
    </source>
</evidence>
<keyword evidence="8" id="KW-1185">Reference proteome</keyword>
<keyword evidence="4" id="KW-0472">Membrane</keyword>
<keyword evidence="2" id="KW-0479">Metal-binding</keyword>
<dbReference type="InterPro" id="IPR017853">
    <property type="entry name" value="GH"/>
</dbReference>
<evidence type="ECO:0000313" key="8">
    <source>
        <dbReference type="Proteomes" id="UP001180087"/>
    </source>
</evidence>
<gene>
    <name evidence="7" type="ORF">QR721_04790</name>
</gene>
<dbReference type="PANTHER" id="PTHR10357:SF215">
    <property type="entry name" value="ALPHA-AMYLASE 1"/>
    <property type="match status" value="1"/>
</dbReference>
<evidence type="ECO:0000256" key="5">
    <source>
        <dbReference type="SAM" id="SignalP"/>
    </source>
</evidence>
<evidence type="ECO:0000256" key="3">
    <source>
        <dbReference type="ARBA" id="ARBA00022729"/>
    </source>
</evidence>
<dbReference type="Pfam" id="PF00128">
    <property type="entry name" value="Alpha-amylase"/>
    <property type="match status" value="1"/>
</dbReference>
<feature type="transmembrane region" description="Helical" evidence="4">
    <location>
        <begin position="458"/>
        <end position="478"/>
    </location>
</feature>
<dbReference type="PANTHER" id="PTHR10357">
    <property type="entry name" value="ALPHA-AMYLASE FAMILY MEMBER"/>
    <property type="match status" value="1"/>
</dbReference>
<keyword evidence="7" id="KW-0378">Hydrolase</keyword>
<evidence type="ECO:0000256" key="2">
    <source>
        <dbReference type="ARBA" id="ARBA00022723"/>
    </source>
</evidence>
<evidence type="ECO:0000256" key="1">
    <source>
        <dbReference type="ARBA" id="ARBA00001913"/>
    </source>
</evidence>
<keyword evidence="4" id="KW-0812">Transmembrane</keyword>
<dbReference type="Gene3D" id="3.20.20.80">
    <property type="entry name" value="Glycosidases"/>
    <property type="match status" value="1"/>
</dbReference>
<feature type="signal peptide" evidence="5">
    <location>
        <begin position="1"/>
        <end position="25"/>
    </location>
</feature>
<dbReference type="Pfam" id="PF22026">
    <property type="entry name" value="Alpha-amylase_C_2"/>
    <property type="match status" value="1"/>
</dbReference>
<feature type="chain" id="PRO_5046999061" evidence="5">
    <location>
        <begin position="26"/>
        <end position="487"/>
    </location>
</feature>
<dbReference type="InterPro" id="IPR006047">
    <property type="entry name" value="GH13_cat_dom"/>
</dbReference>
<dbReference type="SUPFAM" id="SSF51445">
    <property type="entry name" value="(Trans)glycosidases"/>
    <property type="match status" value="1"/>
</dbReference>
<reference evidence="7" key="1">
    <citation type="submission" date="2023-06" db="EMBL/GenBank/DDBJ databases">
        <title>A Treasure from Seagulls: Isolation and Description of Aciduricobacillus qingdaonensis gen. nov., sp. nov., a Rare Obligately Uric Acid-utilizing Member in the Family Bacillaceae.</title>
        <authorList>
            <person name="Liu W."/>
            <person name="Wang B."/>
        </authorList>
    </citation>
    <scope>NUCLEOTIDE SEQUENCE</scope>
    <source>
        <strain evidence="7">44XB</strain>
    </source>
</reference>
<dbReference type="InterPro" id="IPR013780">
    <property type="entry name" value="Glyco_hydro_b"/>
</dbReference>
<evidence type="ECO:0000256" key="4">
    <source>
        <dbReference type="SAM" id="Phobius"/>
    </source>
</evidence>
<name>A0ABY9KXI6_9BACI</name>
<keyword evidence="4" id="KW-1133">Transmembrane helix</keyword>
<keyword evidence="3 5" id="KW-0732">Signal</keyword>
<organism evidence="7 8">
    <name type="scientific">Aciduricibacillus chroicocephali</name>
    <dbReference type="NCBI Taxonomy" id="3054939"/>
    <lineage>
        <taxon>Bacteria</taxon>
        <taxon>Bacillati</taxon>
        <taxon>Bacillota</taxon>
        <taxon>Bacilli</taxon>
        <taxon>Bacillales</taxon>
        <taxon>Bacillaceae</taxon>
        <taxon>Aciduricibacillus</taxon>
    </lineage>
</organism>
<dbReference type="SMART" id="SM00642">
    <property type="entry name" value="Aamy"/>
    <property type="match status" value="1"/>
</dbReference>
<dbReference type="Gene3D" id="2.60.40.1180">
    <property type="entry name" value="Golgi alpha-mannosidase II"/>
    <property type="match status" value="1"/>
</dbReference>
<dbReference type="SUPFAM" id="SSF51011">
    <property type="entry name" value="Glycosyl hydrolase domain"/>
    <property type="match status" value="1"/>
</dbReference>
<protein>
    <submittedName>
        <fullName evidence="7">Alpha-amylase family glycosyl hydrolase</fullName>
    </submittedName>
</protein>
<accession>A0ABY9KXI6</accession>
<feature type="domain" description="Glycosyl hydrolase family 13 catalytic" evidence="6">
    <location>
        <begin position="36"/>
        <end position="363"/>
    </location>
</feature>